<accession>A0AAJ0EK54</accession>
<gene>
    <name evidence="1" type="ORF">BDP81DRAFT_391772</name>
</gene>
<dbReference type="EMBL" id="JAHMHQ010000005">
    <property type="protein sequence ID" value="KAK1639701.1"/>
    <property type="molecule type" value="Genomic_DNA"/>
</dbReference>
<dbReference type="RefSeq" id="XP_060448308.1">
    <property type="nucleotide sequence ID" value="XM_060587586.1"/>
</dbReference>
<sequence length="52" mass="5698">MQKLALSFSFLDDKNGPKTMLSRASTSADESVAKHRTEAARNIDDIMSKVKG</sequence>
<dbReference type="GeneID" id="85472448"/>
<organism evidence="1 2">
    <name type="scientific">Colletotrichum phormii</name>
    <dbReference type="NCBI Taxonomy" id="359342"/>
    <lineage>
        <taxon>Eukaryota</taxon>
        <taxon>Fungi</taxon>
        <taxon>Dikarya</taxon>
        <taxon>Ascomycota</taxon>
        <taxon>Pezizomycotina</taxon>
        <taxon>Sordariomycetes</taxon>
        <taxon>Hypocreomycetidae</taxon>
        <taxon>Glomerellales</taxon>
        <taxon>Glomerellaceae</taxon>
        <taxon>Colletotrichum</taxon>
        <taxon>Colletotrichum acutatum species complex</taxon>
    </lineage>
</organism>
<evidence type="ECO:0000313" key="2">
    <source>
        <dbReference type="Proteomes" id="UP001243989"/>
    </source>
</evidence>
<keyword evidence="2" id="KW-1185">Reference proteome</keyword>
<dbReference type="AlphaFoldDB" id="A0AAJ0EK54"/>
<name>A0AAJ0EK54_9PEZI</name>
<evidence type="ECO:0000313" key="1">
    <source>
        <dbReference type="EMBL" id="KAK1639701.1"/>
    </source>
</evidence>
<comment type="caution">
    <text evidence="1">The sequence shown here is derived from an EMBL/GenBank/DDBJ whole genome shotgun (WGS) entry which is preliminary data.</text>
</comment>
<reference evidence="1" key="1">
    <citation type="submission" date="2021-06" db="EMBL/GenBank/DDBJ databases">
        <title>Comparative genomics, transcriptomics and evolutionary studies reveal genomic signatures of adaptation to plant cell wall in hemibiotrophic fungi.</title>
        <authorList>
            <consortium name="DOE Joint Genome Institute"/>
            <person name="Baroncelli R."/>
            <person name="Diaz J.F."/>
            <person name="Benocci T."/>
            <person name="Peng M."/>
            <person name="Battaglia E."/>
            <person name="Haridas S."/>
            <person name="Andreopoulos W."/>
            <person name="Labutti K."/>
            <person name="Pangilinan J."/>
            <person name="Floch G.L."/>
            <person name="Makela M.R."/>
            <person name="Henrissat B."/>
            <person name="Grigoriev I.V."/>
            <person name="Crouch J.A."/>
            <person name="De Vries R.P."/>
            <person name="Sukno S.A."/>
            <person name="Thon M.R."/>
        </authorList>
    </citation>
    <scope>NUCLEOTIDE SEQUENCE</scope>
    <source>
        <strain evidence="1">CBS 102054</strain>
    </source>
</reference>
<protein>
    <submittedName>
        <fullName evidence="1">Uncharacterized protein</fullName>
    </submittedName>
</protein>
<proteinExistence type="predicted"/>
<dbReference type="Proteomes" id="UP001243989">
    <property type="component" value="Unassembled WGS sequence"/>
</dbReference>